<reference evidence="2 3" key="1">
    <citation type="submission" date="2019-12" db="EMBL/GenBank/DDBJ databases">
        <title>Paenibacillus sp. nov. sp. isolated from soil.</title>
        <authorList>
            <person name="Kim J."/>
            <person name="Jeong S.E."/>
            <person name="Jung H.S."/>
            <person name="Jeon C.O."/>
        </authorList>
    </citation>
    <scope>NUCLEOTIDE SEQUENCE [LARGE SCALE GENOMIC DNA]</scope>
    <source>
        <strain evidence="2 3">5J-6</strain>
    </source>
</reference>
<dbReference type="PANTHER" id="PTHR43539:SF78">
    <property type="entry name" value="FLAVIN-CONTAINING MONOOXYGENASE"/>
    <property type="match status" value="1"/>
</dbReference>
<dbReference type="AlphaFoldDB" id="A0A6L8UXR9"/>
<dbReference type="RefSeq" id="WP_161407210.1">
    <property type="nucleotide sequence ID" value="NZ_WTUZ01000016.1"/>
</dbReference>
<comment type="caution">
    <text evidence="2">The sequence shown here is derived from an EMBL/GenBank/DDBJ whole genome shotgun (WGS) entry which is preliminary data.</text>
</comment>
<dbReference type="PRINTS" id="PR00368">
    <property type="entry name" value="FADPNR"/>
</dbReference>
<dbReference type="SUPFAM" id="SSF51905">
    <property type="entry name" value="FAD/NAD(P)-binding domain"/>
    <property type="match status" value="2"/>
</dbReference>
<dbReference type="InterPro" id="IPR050982">
    <property type="entry name" value="Auxin_biosynth/cation_transpt"/>
</dbReference>
<name>A0A6L8UXR9_9BACL</name>
<dbReference type="PRINTS" id="PR00411">
    <property type="entry name" value="PNDRDTASEI"/>
</dbReference>
<evidence type="ECO:0000313" key="2">
    <source>
        <dbReference type="EMBL" id="MZQ83028.1"/>
    </source>
</evidence>
<organism evidence="2 3">
    <name type="scientific">Paenibacillus silvestris</name>
    <dbReference type="NCBI Taxonomy" id="2606219"/>
    <lineage>
        <taxon>Bacteria</taxon>
        <taxon>Bacillati</taxon>
        <taxon>Bacillota</taxon>
        <taxon>Bacilli</taxon>
        <taxon>Bacillales</taxon>
        <taxon>Paenibacillaceae</taxon>
        <taxon>Paenibacillus</taxon>
    </lineage>
</organism>
<protein>
    <submittedName>
        <fullName evidence="2">FAD-dependent oxidoreductase</fullName>
    </submittedName>
</protein>
<sequence length="415" mass="46613">MVEDLDVVIIGGGQAGLSVSYYLTQHGCNHLILEKDRIGASWRKRWDSFHLVTPNWMLRLPGYPYSGENPDGFLTREEVTKYLDSYAKRYKLKIRQSQVIGVRWNEDTRTYVVDTPEKTYRVKNVVVAAGAFHKNKFPADGARVDKSITQLHSSEYRGPNQIRPGNILVVGAGQSGCHIAKELNEAGRNVYLSVGSSGRLPRRYRGKDTMWWASRLGLYDQPSEHLRLLQAKFNNSPYVSGRNLGEDIHLRQYALDGITLLGRLRTIQGTTVKLQPDLLESLASADDFAESFRSGVDKYIELTGSNYPEDHTRVNDERLKGATIHVSTEFDTNAAGITTIIWATGYMPDFQWIDIPVFSQEGHPMHKRGVTKAPGLYFIGLPCLHKAKSPLLYGVGEDAAYISDHLLSRLNSISL</sequence>
<accession>A0A6L8UXR9</accession>
<evidence type="ECO:0000256" key="1">
    <source>
        <dbReference type="ARBA" id="ARBA00023002"/>
    </source>
</evidence>
<evidence type="ECO:0000313" key="3">
    <source>
        <dbReference type="Proteomes" id="UP000481087"/>
    </source>
</evidence>
<dbReference type="EMBL" id="WTUZ01000016">
    <property type="protein sequence ID" value="MZQ83028.1"/>
    <property type="molecule type" value="Genomic_DNA"/>
</dbReference>
<dbReference type="Pfam" id="PF13738">
    <property type="entry name" value="Pyr_redox_3"/>
    <property type="match status" value="1"/>
</dbReference>
<dbReference type="Proteomes" id="UP000481087">
    <property type="component" value="Unassembled WGS sequence"/>
</dbReference>
<gene>
    <name evidence="2" type="ORF">GQF01_13020</name>
</gene>
<dbReference type="GO" id="GO:0050660">
    <property type="term" value="F:flavin adenine dinucleotide binding"/>
    <property type="evidence" value="ECO:0007669"/>
    <property type="project" value="TreeGrafter"/>
</dbReference>
<dbReference type="Gene3D" id="3.50.50.60">
    <property type="entry name" value="FAD/NAD(P)-binding domain"/>
    <property type="match status" value="2"/>
</dbReference>
<keyword evidence="1" id="KW-0560">Oxidoreductase</keyword>
<keyword evidence="3" id="KW-1185">Reference proteome</keyword>
<dbReference type="PANTHER" id="PTHR43539">
    <property type="entry name" value="FLAVIN-BINDING MONOOXYGENASE-LIKE PROTEIN (AFU_ORTHOLOGUE AFUA_4G09220)"/>
    <property type="match status" value="1"/>
</dbReference>
<proteinExistence type="predicted"/>
<dbReference type="InterPro" id="IPR036188">
    <property type="entry name" value="FAD/NAD-bd_sf"/>
</dbReference>
<dbReference type="GO" id="GO:0004497">
    <property type="term" value="F:monooxygenase activity"/>
    <property type="evidence" value="ECO:0007669"/>
    <property type="project" value="TreeGrafter"/>
</dbReference>